<sequence>MPSLRAWATAALCLAAALGVTAKPRGECPAKRWLPCASARSYQPPNPRTMLAGAPISDLTLLEYAPGTDLRQLLPLADAVTLLGRTIPESVTKCSEAVVTGSTMAKLLGRRRNKSSPWQDAVAPCRKAPFLRGGSNAYIFGAWADLGALTQRNLKELPALASFKGKHFGLGPSLGLCVASDPCRNNVFMGLTGFQKHVSVSHQNVSLAVLPAGLFYSQSTSVSLPEWRAEPWAPSFWQADPSEPTKPGADMPMATLSSRWAWVLHRDEMRLAVSLRLATLPDVELWGKLQVPLSKVTGIRGGVDVLTRQPTDQVWLRATDQSVRASALLQQLPEVAAILGRVYLGALSSQAITVQRLDLYAAGSKGATLRLRLAPATLKFTHMAQVVTKVDRVLNQSLALEVVAWPGAYHWRNAVALRFGRSNFYLQLCATVRDCDPARHQTCHPVHKICVPRSTGGAGAGTTRTRSERYSRVLGERCWTLLQCRHPLNCGVDPRLGYRICTDKMG</sequence>
<keyword evidence="1" id="KW-0732">Signal</keyword>
<gene>
    <name evidence="2" type="ORF">C2E20_3976</name>
</gene>
<feature type="signal peptide" evidence="1">
    <location>
        <begin position="1"/>
        <end position="22"/>
    </location>
</feature>
<reference evidence="2 3" key="1">
    <citation type="journal article" date="2018" name="Plant J.">
        <title>Genome sequences of Chlorella sorokiniana UTEX 1602 and Micractinium conductrix SAG 241.80: implications to maltose excretion by a green alga.</title>
        <authorList>
            <person name="Arriola M.B."/>
            <person name="Velmurugan N."/>
            <person name="Zhang Y."/>
            <person name="Plunkett M.H."/>
            <person name="Hondzo H."/>
            <person name="Barney B.M."/>
        </authorList>
    </citation>
    <scope>NUCLEOTIDE SEQUENCE [LARGE SCALE GENOMIC DNA]</scope>
    <source>
        <strain evidence="2 3">SAG 241.80</strain>
    </source>
</reference>
<evidence type="ECO:0000313" key="3">
    <source>
        <dbReference type="Proteomes" id="UP000239649"/>
    </source>
</evidence>
<evidence type="ECO:0000256" key="1">
    <source>
        <dbReference type="SAM" id="SignalP"/>
    </source>
</evidence>
<feature type="chain" id="PRO_5015121274" evidence="1">
    <location>
        <begin position="23"/>
        <end position="506"/>
    </location>
</feature>
<dbReference type="Proteomes" id="UP000239649">
    <property type="component" value="Unassembled WGS sequence"/>
</dbReference>
<evidence type="ECO:0000313" key="2">
    <source>
        <dbReference type="EMBL" id="PSC72693.1"/>
    </source>
</evidence>
<accession>A0A2P6VF21</accession>
<protein>
    <submittedName>
        <fullName evidence="2">Uncharacterized protein</fullName>
    </submittedName>
</protein>
<dbReference type="AlphaFoldDB" id="A0A2P6VF21"/>
<dbReference type="OrthoDB" id="10451278at2759"/>
<name>A0A2P6VF21_9CHLO</name>
<organism evidence="2 3">
    <name type="scientific">Micractinium conductrix</name>
    <dbReference type="NCBI Taxonomy" id="554055"/>
    <lineage>
        <taxon>Eukaryota</taxon>
        <taxon>Viridiplantae</taxon>
        <taxon>Chlorophyta</taxon>
        <taxon>core chlorophytes</taxon>
        <taxon>Trebouxiophyceae</taxon>
        <taxon>Chlorellales</taxon>
        <taxon>Chlorellaceae</taxon>
        <taxon>Chlorella clade</taxon>
        <taxon>Micractinium</taxon>
    </lineage>
</organism>
<proteinExistence type="predicted"/>
<dbReference type="EMBL" id="LHPF02000009">
    <property type="protein sequence ID" value="PSC72693.1"/>
    <property type="molecule type" value="Genomic_DNA"/>
</dbReference>
<comment type="caution">
    <text evidence="2">The sequence shown here is derived from an EMBL/GenBank/DDBJ whole genome shotgun (WGS) entry which is preliminary data.</text>
</comment>
<keyword evidence="3" id="KW-1185">Reference proteome</keyword>